<comment type="similarity">
    <text evidence="1">Belongs to the thymidylate synthase family.</text>
</comment>
<evidence type="ECO:0000313" key="6">
    <source>
        <dbReference type="EMBL" id="XAI70086.1"/>
    </source>
</evidence>
<proteinExistence type="inferred from homology"/>
<dbReference type="EC" id="2.1.1.45" evidence="2"/>
<dbReference type="GO" id="GO:0006231">
    <property type="term" value="P:dTMP biosynthetic process"/>
    <property type="evidence" value="ECO:0007669"/>
    <property type="project" value="InterPro"/>
</dbReference>
<dbReference type="EMBL" id="PP179318">
    <property type="protein sequence ID" value="XAI70086.1"/>
    <property type="molecule type" value="Genomic_DNA"/>
</dbReference>
<dbReference type="PRINTS" id="PR00108">
    <property type="entry name" value="THYMDSNTHASE"/>
</dbReference>
<dbReference type="GO" id="GO:0032259">
    <property type="term" value="P:methylation"/>
    <property type="evidence" value="ECO:0007669"/>
    <property type="project" value="UniProtKB-KW"/>
</dbReference>
<keyword evidence="4" id="KW-0808">Transferase</keyword>
<sequence length="320" mass="36363">MNEHDSLYLQTCSGLLEYGRPSSDRTGTGTTKAPGLNMRFFMEHGFPLFTSKFTAMRLVELELRAFLNGITDNNWLFDQNVHIWDAFTNAEGQLGPVYGAVWRGTGQHTQCVDQLAELMKGLREKPMSRRHIVTGWIPELLPVEGRSHAENVDAGLQALPPCHTMWQVHCHELTVEEREEQHRVRNGSILAGSKTESFRHQVLDRLGVPKYGVSLQLYQRSADMFLGVPFNVASYSLLLHYIAHSLNMVPHSFIWNGGDCHIYNNHVEQMNLQISRENDAPPSPQIRFKCAPKDIWDYTADDFEIVGYEHMGKIQGDVAV</sequence>
<evidence type="ECO:0000256" key="1">
    <source>
        <dbReference type="ARBA" id="ARBA00009972"/>
    </source>
</evidence>
<keyword evidence="3" id="KW-0489">Methyltransferase</keyword>
<accession>A0AAU6W075</accession>
<dbReference type="Pfam" id="PF00303">
    <property type="entry name" value="Thymidylat_synt"/>
    <property type="match status" value="1"/>
</dbReference>
<dbReference type="InterPro" id="IPR045097">
    <property type="entry name" value="Thymidate_synth/dCMP_Mease"/>
</dbReference>
<name>A0AAU6W075_9CAUD</name>
<dbReference type="InterPro" id="IPR023451">
    <property type="entry name" value="Thymidate_synth/dCMP_Mease_dom"/>
</dbReference>
<dbReference type="Gene3D" id="3.30.572.10">
    <property type="entry name" value="Thymidylate synthase/dCMP hydroxymethylase domain"/>
    <property type="match status" value="1"/>
</dbReference>
<dbReference type="CDD" id="cd00351">
    <property type="entry name" value="TS_Pyrimidine_HMase"/>
    <property type="match status" value="1"/>
</dbReference>
<dbReference type="GO" id="GO:0004799">
    <property type="term" value="F:thymidylate synthase activity"/>
    <property type="evidence" value="ECO:0007669"/>
    <property type="project" value="UniProtKB-EC"/>
</dbReference>
<feature type="domain" description="Thymidylate synthase/dCMP hydroxymethylase" evidence="5">
    <location>
        <begin position="8"/>
        <end position="320"/>
    </location>
</feature>
<evidence type="ECO:0000256" key="3">
    <source>
        <dbReference type="ARBA" id="ARBA00022603"/>
    </source>
</evidence>
<evidence type="ECO:0000259" key="5">
    <source>
        <dbReference type="Pfam" id="PF00303"/>
    </source>
</evidence>
<gene>
    <name evidence="6" type="ORF">Nican01_00073</name>
</gene>
<protein>
    <recommendedName>
        <fullName evidence="2">thymidylate synthase</fullName>
        <ecNumber evidence="2">2.1.1.45</ecNumber>
    </recommendedName>
</protein>
<organism evidence="6">
    <name type="scientific">Pseudomonas phage Nican01</name>
    <dbReference type="NCBI Taxonomy" id="3138540"/>
    <lineage>
        <taxon>Viruses</taxon>
        <taxon>Duplodnaviria</taxon>
        <taxon>Heunggongvirae</taxon>
        <taxon>Uroviricota</taxon>
        <taxon>Caudoviricetes</taxon>
        <taxon>Nickievirus</taxon>
    </lineage>
</organism>
<reference evidence="6" key="1">
    <citation type="journal article" date="2024" name="J. Gen. Virol.">
        <title>Novel phages of Pseudomonas syringae unveil numerous potential auxiliary metabolic genes.</title>
        <authorList>
            <person name="Feltin C."/>
            <person name="Garneau J.R."/>
            <person name="Morris C.E."/>
            <person name="Berard A."/>
            <person name="Torres-Barcelo C."/>
        </authorList>
    </citation>
    <scope>NUCLEOTIDE SEQUENCE</scope>
</reference>
<evidence type="ECO:0000256" key="2">
    <source>
        <dbReference type="ARBA" id="ARBA00011947"/>
    </source>
</evidence>
<dbReference type="PANTHER" id="PTHR11548">
    <property type="entry name" value="THYMIDYLATE SYNTHASE 1"/>
    <property type="match status" value="1"/>
</dbReference>
<dbReference type="PANTHER" id="PTHR11548:SF1">
    <property type="entry name" value="THYMIDYLATE SYNTHASE 1"/>
    <property type="match status" value="1"/>
</dbReference>
<evidence type="ECO:0000256" key="4">
    <source>
        <dbReference type="ARBA" id="ARBA00022679"/>
    </source>
</evidence>
<dbReference type="InterPro" id="IPR036926">
    <property type="entry name" value="Thymidate_synth/dCMP_Mease_sf"/>
</dbReference>
<dbReference type="SUPFAM" id="SSF55831">
    <property type="entry name" value="Thymidylate synthase/dCMP hydroxymethylase"/>
    <property type="match status" value="1"/>
</dbReference>
<dbReference type="NCBIfam" id="TIGR03284">
    <property type="entry name" value="thym_sym"/>
    <property type="match status" value="1"/>
</dbReference>
<dbReference type="InterPro" id="IPR000398">
    <property type="entry name" value="Thymidylate_synthase"/>
</dbReference>